<keyword evidence="4" id="KW-1185">Reference proteome</keyword>
<proteinExistence type="predicted"/>
<gene>
    <name evidence="3" type="ORF">Bfra_007845</name>
</gene>
<dbReference type="PANTHER" id="PTHR35910:SF1">
    <property type="entry name" value="2EXR DOMAIN-CONTAINING PROTEIN"/>
    <property type="match status" value="1"/>
</dbReference>
<dbReference type="EMBL" id="JABFCT010000012">
    <property type="protein sequence ID" value="KAF5871329.1"/>
    <property type="molecule type" value="Genomic_DNA"/>
</dbReference>
<dbReference type="InterPro" id="IPR045518">
    <property type="entry name" value="2EXR"/>
</dbReference>
<feature type="region of interest" description="Disordered" evidence="1">
    <location>
        <begin position="1"/>
        <end position="23"/>
    </location>
</feature>
<evidence type="ECO:0000256" key="1">
    <source>
        <dbReference type="SAM" id="MobiDB-lite"/>
    </source>
</evidence>
<comment type="caution">
    <text evidence="3">The sequence shown here is derived from an EMBL/GenBank/DDBJ whole genome shotgun (WGS) entry which is preliminary data.</text>
</comment>
<dbReference type="RefSeq" id="XP_037190276.1">
    <property type="nucleotide sequence ID" value="XM_037338213.1"/>
</dbReference>
<feature type="domain" description="2EXR" evidence="2">
    <location>
        <begin position="437"/>
        <end position="527"/>
    </location>
</feature>
<accession>A0A8H6APM5</accession>
<dbReference type="GeneID" id="59261905"/>
<feature type="compositionally biased region" description="Polar residues" evidence="1">
    <location>
        <begin position="11"/>
        <end position="20"/>
    </location>
</feature>
<reference evidence="3 4" key="1">
    <citation type="journal article" date="2020" name="Phytopathology">
        <title>A high-quality genome resource of Botrytis fragariae, a new and rapidly spreading fungal pathogen causing strawberry gray mold in the U.S.A.</title>
        <authorList>
            <person name="Wu Y."/>
            <person name="Saski C.A."/>
            <person name="Schnabel G."/>
            <person name="Xiao S."/>
            <person name="Hu M."/>
        </authorList>
    </citation>
    <scope>NUCLEOTIDE SEQUENCE [LARGE SCALE GENOMIC DNA]</scope>
    <source>
        <strain evidence="3 4">BVB16</strain>
    </source>
</reference>
<dbReference type="Pfam" id="PF20150">
    <property type="entry name" value="2EXR"/>
    <property type="match status" value="1"/>
</dbReference>
<evidence type="ECO:0000259" key="2">
    <source>
        <dbReference type="Pfam" id="PF20150"/>
    </source>
</evidence>
<evidence type="ECO:0000313" key="4">
    <source>
        <dbReference type="Proteomes" id="UP000531561"/>
    </source>
</evidence>
<name>A0A8H6APM5_9HELO</name>
<evidence type="ECO:0000313" key="3">
    <source>
        <dbReference type="EMBL" id="KAF5871329.1"/>
    </source>
</evidence>
<protein>
    <recommendedName>
        <fullName evidence="2">2EXR domain-containing protein</fullName>
    </recommendedName>
</protein>
<dbReference type="OrthoDB" id="3473305at2759"/>
<dbReference type="Proteomes" id="UP000531561">
    <property type="component" value="Unassembled WGS sequence"/>
</dbReference>
<organism evidence="3 4">
    <name type="scientific">Botrytis fragariae</name>
    <dbReference type="NCBI Taxonomy" id="1964551"/>
    <lineage>
        <taxon>Eukaryota</taxon>
        <taxon>Fungi</taxon>
        <taxon>Dikarya</taxon>
        <taxon>Ascomycota</taxon>
        <taxon>Pezizomycotina</taxon>
        <taxon>Leotiomycetes</taxon>
        <taxon>Helotiales</taxon>
        <taxon>Sclerotiniaceae</taxon>
        <taxon>Botrytis</taxon>
    </lineage>
</organism>
<dbReference type="PANTHER" id="PTHR35910">
    <property type="entry name" value="2EXR DOMAIN-CONTAINING PROTEIN"/>
    <property type="match status" value="1"/>
</dbReference>
<sequence length="687" mass="77058">MDGFNPPSWPPDNQNLTTPGAETADYEFGRPMELDNYQQQSAPSYYLPNQLPMSLTAEEYNQLQTGNTAPSNFQVDQSQFLTTPWSNHPPHLSDAFDFGHDHTGMQGGYKEYTGDSFFNGYTSPTFASPTSLRANPPLSTGSPQLAFNNQGGSSFYLDTRMAPSQPAVFNPSLNANLNQLTFNNQEGNSYYPNTRMAPSQPANFNPPLNADSNQLAFTNQGRNSYHPDSRIVPSQPTNFNPLFNTFPTQLTLNNQARSSSYLDPTMARSQSAIFSPPLQIPSTINGQLGTMGNTAPLNPPFDQYGFPTVSSPDYLPHDSGVFGFGSEQADVQDDPGSNGNVGVYFGDDFNFATHSMLNVCEPCVSDQRFYQSGNTGSFEDNHHSNQIATKQAGERVEGLPAYQNEFFGIGSHANALLTQGSDEDSQSRDLLDKYGTFKFFSTLPLKLQKMIWKALFPAGRAAFIDYAIYPHQIKLDERRTGLPITLAICKISRQVTMEHYTIVDRHHHGSRAIYMKPFCFNPEVDTLCITYNFIKPYGSKKVHKVWYDEVDKALKKKGALKDVGLKGVRFLDVRDVVTSLPVDTSNISWFLPRVYRNSFLSRFKNLDRLVFTGACAIDDWLSMPRLVTLDSLGECELFWEELAKYLENQKKSHKGRLIAKEKIIVREYEAPQGISALERLQTMDWLF</sequence>
<dbReference type="AlphaFoldDB" id="A0A8H6APM5"/>